<protein>
    <submittedName>
        <fullName evidence="2">Uncharacterized protein</fullName>
    </submittedName>
</protein>
<evidence type="ECO:0000256" key="1">
    <source>
        <dbReference type="SAM" id="Phobius"/>
    </source>
</evidence>
<dbReference type="KEGG" id="tin:Tint_1519"/>
<reference evidence="2" key="1">
    <citation type="submission" date="2010-04" db="EMBL/GenBank/DDBJ databases">
        <title>Complete sequence of Thiomonas intermedia K12.</title>
        <authorList>
            <consortium name="US DOE Joint Genome Institute"/>
            <person name="Lucas S."/>
            <person name="Copeland A."/>
            <person name="Lapidus A."/>
            <person name="Cheng J.-F."/>
            <person name="Bruce D."/>
            <person name="Goodwin L."/>
            <person name="Pitluck S."/>
            <person name="Davenport K."/>
            <person name="Detter J.C."/>
            <person name="Han C."/>
            <person name="Tapia R."/>
            <person name="Land M."/>
            <person name="Hauser L."/>
            <person name="Kyrpides N."/>
            <person name="Ovchinnikova G."/>
            <person name="Kerfeld C.A."/>
            <person name="Cannon G.C."/>
            <person name="Heinhorst S."/>
            <person name="Woyke T."/>
        </authorList>
    </citation>
    <scope>NUCLEOTIDE SEQUENCE [LARGE SCALE GENOMIC DNA]</scope>
    <source>
        <strain evidence="2">K12</strain>
    </source>
</reference>
<feature type="transmembrane region" description="Helical" evidence="1">
    <location>
        <begin position="91"/>
        <end position="114"/>
    </location>
</feature>
<sequence>MRASPGASETGAGGCAAPRLEMRGLGHPWLPLHSPTIAQQPQGAGRSAAMPLGRARCSGCGGCPFVGRSQTAPPCERHGAPAPCGGAQARAFLSLSFGDLLNCFLHLVFFYCWLHRRRSHRRRKTRLRSRSIRLRCPLMRQSRKVFSRPIGLAGRWVSTSGSGSLRPVADARCAANGLLSAPGGRRARTQLFGSPRPAWQATRPLGGRLVASAGLPGCCAAECRSAGRGPGRLGQHRPRVFL</sequence>
<keyword evidence="1" id="KW-0812">Transmembrane</keyword>
<keyword evidence="1" id="KW-1133">Transmembrane helix</keyword>
<dbReference type="HOGENOM" id="CLU_1146772_0_0_4"/>
<evidence type="ECO:0000313" key="2">
    <source>
        <dbReference type="EMBL" id="ADG30901.1"/>
    </source>
</evidence>
<keyword evidence="1" id="KW-0472">Membrane</keyword>
<proteinExistence type="predicted"/>
<accession>D5X1A5</accession>
<gene>
    <name evidence="2" type="ordered locus">Tint_1519</name>
</gene>
<dbReference type="AlphaFoldDB" id="D5X1A5"/>
<organism evidence="2">
    <name type="scientific">Thiomonas intermedia (strain K12)</name>
    <name type="common">Thiobacillus intermedius</name>
    <dbReference type="NCBI Taxonomy" id="75379"/>
    <lineage>
        <taxon>Bacteria</taxon>
        <taxon>Pseudomonadati</taxon>
        <taxon>Pseudomonadota</taxon>
        <taxon>Betaproteobacteria</taxon>
        <taxon>Burkholderiales</taxon>
        <taxon>Thiomonas</taxon>
    </lineage>
</organism>
<dbReference type="EMBL" id="CP002021">
    <property type="protein sequence ID" value="ADG30901.1"/>
    <property type="molecule type" value="Genomic_DNA"/>
</dbReference>
<name>D5X1A5_THIK1</name>